<dbReference type="SUPFAM" id="SSF53300">
    <property type="entry name" value="vWA-like"/>
    <property type="match status" value="1"/>
</dbReference>
<dbReference type="InterPro" id="IPR036465">
    <property type="entry name" value="vWFA_dom_sf"/>
</dbReference>
<dbReference type="InterPro" id="IPR002035">
    <property type="entry name" value="VWF_A"/>
</dbReference>
<sequence>MHIRGIFGKDKTSTLLTSAVLLSLTYTIAGEFFDRFCVRPPHKGKGHFQNKQKECAVEFKLISKKDGQARDICESMVPYFVKEFKAGFPTKCVYERPLLKCDEEEAAFGENCVTVKGYGPFDKHTEACGRLQLHQLQSESEKNWIAVFFTGKGPEIWTSLSDEEGFKIKQKEGRKRREANNSIEETEEIKPIKLRTRISTDGEYRKGDLLYGDSKERHPFLCSRRSSYHATGLQVLVSNAKQLGFSLTTAKDRNGDDRPFIVFHNVFTVDASKFEANYKSFDHVCDVFPNGYVASRFDFQNYNEYKKVITSGMICLLCDTKEITRSVVFILDDSGSVGVAGWEEQKRFVANAVSKHLKGARTGVVKINCPAKKMLDMGQHTPAEIMSSLGPYHNGGSALGGAAYIAEQMLQRETTSAKGVIWLTDGDPGCSWDHGDYEYSASDKWRRENVRILYVAIQASPDKPEILRVAGDRSNVIKGDRFDNLDQAEILRNVMQKLCNEID</sequence>
<dbReference type="AlphaFoldDB" id="A0AAN8INW8"/>
<name>A0AAN8INW8_TRICO</name>
<dbReference type="InterPro" id="IPR052229">
    <property type="entry name" value="Collagen-VI/PIF"/>
</dbReference>
<evidence type="ECO:0000313" key="2">
    <source>
        <dbReference type="EMBL" id="KAK5977823.1"/>
    </source>
</evidence>
<comment type="caution">
    <text evidence="2">The sequence shown here is derived from an EMBL/GenBank/DDBJ whole genome shotgun (WGS) entry which is preliminary data.</text>
</comment>
<dbReference type="PANTHER" id="PTHR22588">
    <property type="entry name" value="VWFA DOMAIN-CONTAINING PROTEIN"/>
    <property type="match status" value="1"/>
</dbReference>
<protein>
    <recommendedName>
        <fullName evidence="1">VWFA domain-containing protein</fullName>
    </recommendedName>
</protein>
<dbReference type="PROSITE" id="PS50234">
    <property type="entry name" value="VWFA"/>
    <property type="match status" value="1"/>
</dbReference>
<reference evidence="2 3" key="1">
    <citation type="submission" date="2019-10" db="EMBL/GenBank/DDBJ databases">
        <title>Assembly and Annotation for the nematode Trichostrongylus colubriformis.</title>
        <authorList>
            <person name="Martin J."/>
        </authorList>
    </citation>
    <scope>NUCLEOTIDE SEQUENCE [LARGE SCALE GENOMIC DNA]</scope>
    <source>
        <strain evidence="2">G859</strain>
        <tissue evidence="2">Whole worm</tissue>
    </source>
</reference>
<evidence type="ECO:0000313" key="3">
    <source>
        <dbReference type="Proteomes" id="UP001331761"/>
    </source>
</evidence>
<dbReference type="Gene3D" id="3.40.50.410">
    <property type="entry name" value="von Willebrand factor, type A domain"/>
    <property type="match status" value="1"/>
</dbReference>
<proteinExistence type="predicted"/>
<accession>A0AAN8INW8</accession>
<dbReference type="Pfam" id="PF00092">
    <property type="entry name" value="VWA"/>
    <property type="match status" value="1"/>
</dbReference>
<evidence type="ECO:0000259" key="1">
    <source>
        <dbReference type="PROSITE" id="PS50234"/>
    </source>
</evidence>
<dbReference type="PANTHER" id="PTHR22588:SF3">
    <property type="entry name" value="VWFA DOMAIN-CONTAINING PROTEIN"/>
    <property type="match status" value="1"/>
</dbReference>
<keyword evidence="3" id="KW-1185">Reference proteome</keyword>
<dbReference type="CDD" id="cd00198">
    <property type="entry name" value="vWFA"/>
    <property type="match status" value="1"/>
</dbReference>
<gene>
    <name evidence="2" type="ORF">GCK32_001931</name>
</gene>
<feature type="domain" description="VWFA" evidence="1">
    <location>
        <begin position="326"/>
        <end position="498"/>
    </location>
</feature>
<organism evidence="2 3">
    <name type="scientific">Trichostrongylus colubriformis</name>
    <name type="common">Black scour worm</name>
    <dbReference type="NCBI Taxonomy" id="6319"/>
    <lineage>
        <taxon>Eukaryota</taxon>
        <taxon>Metazoa</taxon>
        <taxon>Ecdysozoa</taxon>
        <taxon>Nematoda</taxon>
        <taxon>Chromadorea</taxon>
        <taxon>Rhabditida</taxon>
        <taxon>Rhabditina</taxon>
        <taxon>Rhabditomorpha</taxon>
        <taxon>Strongyloidea</taxon>
        <taxon>Trichostrongylidae</taxon>
        <taxon>Trichostrongylus</taxon>
    </lineage>
</organism>
<dbReference type="Proteomes" id="UP001331761">
    <property type="component" value="Unassembled WGS sequence"/>
</dbReference>
<dbReference type="EMBL" id="WIXE01010139">
    <property type="protein sequence ID" value="KAK5977823.1"/>
    <property type="molecule type" value="Genomic_DNA"/>
</dbReference>